<sequence length="81" mass="9696">MWCIPDNFDIESFYAYMKKNKSTVIRFYFDNGISNAFKARIETIIDEIIATRNHDFKVPFIYFEGLVEEKRQKMSCLFHGI</sequence>
<name>A0A914QDA9_9BILA</name>
<evidence type="ECO:0000313" key="2">
    <source>
        <dbReference type="WBParaSite" id="PDA_v2.g29710.t1"/>
    </source>
</evidence>
<dbReference type="WBParaSite" id="PDA_v2.g29710.t1">
    <property type="protein sequence ID" value="PDA_v2.g29710.t1"/>
    <property type="gene ID" value="PDA_v2.g29710"/>
</dbReference>
<protein>
    <submittedName>
        <fullName evidence="2">Uncharacterized protein</fullName>
    </submittedName>
</protein>
<keyword evidence="1" id="KW-1185">Reference proteome</keyword>
<proteinExistence type="predicted"/>
<dbReference type="AlphaFoldDB" id="A0A914QDA9"/>
<evidence type="ECO:0000313" key="1">
    <source>
        <dbReference type="Proteomes" id="UP000887578"/>
    </source>
</evidence>
<accession>A0A914QDA9</accession>
<organism evidence="1 2">
    <name type="scientific">Panagrolaimus davidi</name>
    <dbReference type="NCBI Taxonomy" id="227884"/>
    <lineage>
        <taxon>Eukaryota</taxon>
        <taxon>Metazoa</taxon>
        <taxon>Ecdysozoa</taxon>
        <taxon>Nematoda</taxon>
        <taxon>Chromadorea</taxon>
        <taxon>Rhabditida</taxon>
        <taxon>Tylenchina</taxon>
        <taxon>Panagrolaimomorpha</taxon>
        <taxon>Panagrolaimoidea</taxon>
        <taxon>Panagrolaimidae</taxon>
        <taxon>Panagrolaimus</taxon>
    </lineage>
</organism>
<dbReference type="Proteomes" id="UP000887578">
    <property type="component" value="Unplaced"/>
</dbReference>
<reference evidence="2" key="1">
    <citation type="submission" date="2022-11" db="UniProtKB">
        <authorList>
            <consortium name="WormBaseParasite"/>
        </authorList>
    </citation>
    <scope>IDENTIFICATION</scope>
</reference>